<dbReference type="SUPFAM" id="SSF51735">
    <property type="entry name" value="NAD(P)-binding Rossmann-fold domains"/>
    <property type="match status" value="1"/>
</dbReference>
<organism evidence="5 6">
    <name type="scientific">Cryoendolithus antarcticus</name>
    <dbReference type="NCBI Taxonomy" id="1507870"/>
    <lineage>
        <taxon>Eukaryota</taxon>
        <taxon>Fungi</taxon>
        <taxon>Dikarya</taxon>
        <taxon>Ascomycota</taxon>
        <taxon>Pezizomycotina</taxon>
        <taxon>Dothideomycetes</taxon>
        <taxon>Dothideomycetidae</taxon>
        <taxon>Cladosporiales</taxon>
        <taxon>Cladosporiaceae</taxon>
        <taxon>Cryoendolithus</taxon>
    </lineage>
</organism>
<accession>A0A1V8TGV8</accession>
<dbReference type="InterPro" id="IPR020904">
    <property type="entry name" value="Sc_DH/Rdtase_CS"/>
</dbReference>
<dbReference type="GO" id="GO:0016616">
    <property type="term" value="F:oxidoreductase activity, acting on the CH-OH group of donors, NAD or NADP as acceptor"/>
    <property type="evidence" value="ECO:0007669"/>
    <property type="project" value="TreeGrafter"/>
</dbReference>
<dbReference type="PANTHER" id="PTHR44229:SF4">
    <property type="entry name" value="15-HYDROXYPROSTAGLANDIN DEHYDROGENASE [NAD(+)]"/>
    <property type="match status" value="1"/>
</dbReference>
<dbReference type="PROSITE" id="PS00061">
    <property type="entry name" value="ADH_SHORT"/>
    <property type="match status" value="1"/>
</dbReference>
<protein>
    <recommendedName>
        <fullName evidence="7">NAD(P)-binding protein</fullName>
    </recommendedName>
</protein>
<name>A0A1V8TGV8_9PEZI</name>
<reference evidence="6" key="1">
    <citation type="submission" date="2017-03" db="EMBL/GenBank/DDBJ databases">
        <title>Genomes of endolithic fungi from Antarctica.</title>
        <authorList>
            <person name="Coleine C."/>
            <person name="Masonjones S."/>
            <person name="Stajich J.E."/>
        </authorList>
    </citation>
    <scope>NUCLEOTIDE SEQUENCE [LARGE SCALE GENOMIC DNA]</scope>
    <source>
        <strain evidence="6">CCFEE 5527</strain>
    </source>
</reference>
<keyword evidence="3" id="KW-0560">Oxidoreductase</keyword>
<gene>
    <name evidence="5" type="ORF">B0A48_03903</name>
</gene>
<keyword evidence="6" id="KW-1185">Reference proteome</keyword>
<evidence type="ECO:0000256" key="2">
    <source>
        <dbReference type="ARBA" id="ARBA00022857"/>
    </source>
</evidence>
<evidence type="ECO:0000313" key="6">
    <source>
        <dbReference type="Proteomes" id="UP000192596"/>
    </source>
</evidence>
<comment type="caution">
    <text evidence="5">The sequence shown here is derived from an EMBL/GenBank/DDBJ whole genome shotgun (WGS) entry which is preliminary data.</text>
</comment>
<dbReference type="PANTHER" id="PTHR44229">
    <property type="entry name" value="15-HYDROXYPROSTAGLANDIN DEHYDROGENASE [NAD(+)]"/>
    <property type="match status" value="1"/>
</dbReference>
<dbReference type="Proteomes" id="UP000192596">
    <property type="component" value="Unassembled WGS sequence"/>
</dbReference>
<comment type="similarity">
    <text evidence="1 4">Belongs to the short-chain dehydrogenases/reductases (SDR) family.</text>
</comment>
<evidence type="ECO:0000256" key="1">
    <source>
        <dbReference type="ARBA" id="ARBA00006484"/>
    </source>
</evidence>
<evidence type="ECO:0000313" key="5">
    <source>
        <dbReference type="EMBL" id="OQO10605.1"/>
    </source>
</evidence>
<dbReference type="InterPro" id="IPR002347">
    <property type="entry name" value="SDR_fam"/>
</dbReference>
<dbReference type="InterPro" id="IPR036291">
    <property type="entry name" value="NAD(P)-bd_dom_sf"/>
</dbReference>
<dbReference type="InParanoid" id="A0A1V8TGV8"/>
<dbReference type="Pfam" id="PF00106">
    <property type="entry name" value="adh_short"/>
    <property type="match status" value="1"/>
</dbReference>
<evidence type="ECO:0000256" key="3">
    <source>
        <dbReference type="ARBA" id="ARBA00023002"/>
    </source>
</evidence>
<dbReference type="Gene3D" id="3.40.50.720">
    <property type="entry name" value="NAD(P)-binding Rossmann-like Domain"/>
    <property type="match status" value="1"/>
</dbReference>
<dbReference type="EMBL" id="NAJO01000008">
    <property type="protein sequence ID" value="OQO10605.1"/>
    <property type="molecule type" value="Genomic_DNA"/>
</dbReference>
<dbReference type="AlphaFoldDB" id="A0A1V8TGV8"/>
<dbReference type="OrthoDB" id="5296at2759"/>
<dbReference type="PRINTS" id="PR00080">
    <property type="entry name" value="SDRFAMILY"/>
</dbReference>
<dbReference type="STRING" id="1507870.A0A1V8TGV8"/>
<dbReference type="GO" id="GO:0005737">
    <property type="term" value="C:cytoplasm"/>
    <property type="evidence" value="ECO:0007669"/>
    <property type="project" value="TreeGrafter"/>
</dbReference>
<dbReference type="PRINTS" id="PR00081">
    <property type="entry name" value="GDHRDH"/>
</dbReference>
<evidence type="ECO:0008006" key="7">
    <source>
        <dbReference type="Google" id="ProtNLM"/>
    </source>
</evidence>
<keyword evidence="2" id="KW-0521">NADP</keyword>
<evidence type="ECO:0000256" key="4">
    <source>
        <dbReference type="RuleBase" id="RU000363"/>
    </source>
</evidence>
<proteinExistence type="inferred from homology"/>
<sequence length="299" mass="31726">MSYGLQGKTALITGGGRGIGLEFAIRLLQGGCNVVIADVALTDEARTLVEKYSKGSPKAVFQKTDATEWAQLQEAFDVATKTFNGLDIVCPGAGIFDPPISNFWYPNETATQRSSYKTFDLNINHPVRTTQLAIDTFLRLSPEKPHGTVLLVSSIAAQMAAAPVPLYCASKAAVSSFTRSLGVLEQINGIRVVCLAPGNVQTQIWTADGVDRAKWLKEGEDIWTPIEAIVDGMIALLPGAGEGGEYEGGTVLEVTAAGRRKVEIHNDAGPNGRKGTTVSGAGEYGGAEIIGQLQKEFGK</sequence>